<dbReference type="SUPFAM" id="SSF50182">
    <property type="entry name" value="Sm-like ribonucleoproteins"/>
    <property type="match status" value="1"/>
</dbReference>
<keyword evidence="1" id="KW-1133">Transmembrane helix</keyword>
<reference evidence="3" key="1">
    <citation type="journal article" date="2014" name="Int. J. Syst. Evol. Microbiol.">
        <title>Complete genome sequence of Corynebacterium casei LMG S-19264T (=DSM 44701T), isolated from a smear-ripened cheese.</title>
        <authorList>
            <consortium name="US DOE Joint Genome Institute (JGI-PGF)"/>
            <person name="Walter F."/>
            <person name="Albersmeier A."/>
            <person name="Kalinowski J."/>
            <person name="Ruckert C."/>
        </authorList>
    </citation>
    <scope>NUCLEOTIDE SEQUENCE</scope>
    <source>
        <strain evidence="3">CGMCC 1.16067</strain>
    </source>
</reference>
<reference evidence="3" key="2">
    <citation type="submission" date="2020-09" db="EMBL/GenBank/DDBJ databases">
        <authorList>
            <person name="Sun Q."/>
            <person name="Zhou Y."/>
        </authorList>
    </citation>
    <scope>NUCLEOTIDE SEQUENCE</scope>
    <source>
        <strain evidence="3">CGMCC 1.16067</strain>
    </source>
</reference>
<feature type="transmembrane region" description="Helical" evidence="1">
    <location>
        <begin position="61"/>
        <end position="82"/>
    </location>
</feature>
<feature type="transmembrane region" description="Helical" evidence="1">
    <location>
        <begin position="127"/>
        <end position="158"/>
    </location>
</feature>
<sequence>MARGERRPQTREALRRLEGRLDEHIRLDLRRAVGFGALAVVALAVGHALNRAHPDLDRARVASYACAALVLVLGVLATRSAASEVTRVVSTRSGAAAGPLRFLIQVVGYLLIAIAVLDVVGVDLSQFLVGGAVTGVVIGIAAQQSLGNFFAGLVLLIARPYTAGETITVWSGALGGPHCGVVLDAGLLYTTLDCDGELLRVPNSGLLASAITPGRSVRLDDTTGGEDEG</sequence>
<dbReference type="AlphaFoldDB" id="A0A917F1Q7"/>
<evidence type="ECO:0000256" key="1">
    <source>
        <dbReference type="SAM" id="Phobius"/>
    </source>
</evidence>
<dbReference type="PANTHER" id="PTHR30221:SF1">
    <property type="entry name" value="SMALL-CONDUCTANCE MECHANOSENSITIVE CHANNEL"/>
    <property type="match status" value="1"/>
</dbReference>
<evidence type="ECO:0000259" key="2">
    <source>
        <dbReference type="Pfam" id="PF00924"/>
    </source>
</evidence>
<feature type="domain" description="Mechanosensitive ion channel MscS" evidence="2">
    <location>
        <begin position="145"/>
        <end position="211"/>
    </location>
</feature>
<keyword evidence="1" id="KW-0472">Membrane</keyword>
<dbReference type="InterPro" id="IPR006685">
    <property type="entry name" value="MscS_channel_2nd"/>
</dbReference>
<dbReference type="InterPro" id="IPR045275">
    <property type="entry name" value="MscS_archaea/bacteria_type"/>
</dbReference>
<keyword evidence="4" id="KW-1185">Reference proteome</keyword>
<comment type="caution">
    <text evidence="3">The sequence shown here is derived from an EMBL/GenBank/DDBJ whole genome shotgun (WGS) entry which is preliminary data.</text>
</comment>
<gene>
    <name evidence="3" type="ORF">GCM10011519_07150</name>
</gene>
<evidence type="ECO:0000313" key="4">
    <source>
        <dbReference type="Proteomes" id="UP000649179"/>
    </source>
</evidence>
<dbReference type="Gene3D" id="1.10.287.1260">
    <property type="match status" value="1"/>
</dbReference>
<dbReference type="SUPFAM" id="SSF82861">
    <property type="entry name" value="Mechanosensitive channel protein MscS (YggB), transmembrane region"/>
    <property type="match status" value="1"/>
</dbReference>
<proteinExistence type="predicted"/>
<keyword evidence="1" id="KW-0812">Transmembrane</keyword>
<dbReference type="GO" id="GO:0016020">
    <property type="term" value="C:membrane"/>
    <property type="evidence" value="ECO:0007669"/>
    <property type="project" value="InterPro"/>
</dbReference>
<dbReference type="EMBL" id="BMKQ01000001">
    <property type="protein sequence ID" value="GGF36217.1"/>
    <property type="molecule type" value="Genomic_DNA"/>
</dbReference>
<dbReference type="RefSeq" id="WP_188778296.1">
    <property type="nucleotide sequence ID" value="NZ_BMKQ01000001.1"/>
</dbReference>
<dbReference type="PANTHER" id="PTHR30221">
    <property type="entry name" value="SMALL-CONDUCTANCE MECHANOSENSITIVE CHANNEL"/>
    <property type="match status" value="1"/>
</dbReference>
<dbReference type="InterPro" id="IPR011014">
    <property type="entry name" value="MscS_channel_TM-2"/>
</dbReference>
<organism evidence="3 4">
    <name type="scientific">Marmoricola endophyticus</name>
    <dbReference type="NCBI Taxonomy" id="2040280"/>
    <lineage>
        <taxon>Bacteria</taxon>
        <taxon>Bacillati</taxon>
        <taxon>Actinomycetota</taxon>
        <taxon>Actinomycetes</taxon>
        <taxon>Propionibacteriales</taxon>
        <taxon>Nocardioidaceae</taxon>
        <taxon>Marmoricola</taxon>
    </lineage>
</organism>
<protein>
    <recommendedName>
        <fullName evidence="2">Mechanosensitive ion channel MscS domain-containing protein</fullName>
    </recommendedName>
</protein>
<name>A0A917F1Q7_9ACTN</name>
<evidence type="ECO:0000313" key="3">
    <source>
        <dbReference type="EMBL" id="GGF36217.1"/>
    </source>
</evidence>
<feature type="transmembrane region" description="Helical" evidence="1">
    <location>
        <begin position="32"/>
        <end position="49"/>
    </location>
</feature>
<dbReference type="GO" id="GO:0008381">
    <property type="term" value="F:mechanosensitive monoatomic ion channel activity"/>
    <property type="evidence" value="ECO:0007669"/>
    <property type="project" value="InterPro"/>
</dbReference>
<dbReference type="Proteomes" id="UP000649179">
    <property type="component" value="Unassembled WGS sequence"/>
</dbReference>
<accession>A0A917F1Q7</accession>
<dbReference type="Pfam" id="PF00924">
    <property type="entry name" value="MS_channel_2nd"/>
    <property type="match status" value="1"/>
</dbReference>
<dbReference type="InterPro" id="IPR010920">
    <property type="entry name" value="LSM_dom_sf"/>
</dbReference>
<feature type="transmembrane region" description="Helical" evidence="1">
    <location>
        <begin position="102"/>
        <end position="121"/>
    </location>
</feature>